<evidence type="ECO:0000313" key="2">
    <source>
        <dbReference type="EMBL" id="QDS68042.1"/>
    </source>
</evidence>
<dbReference type="EMBL" id="CP042185">
    <property type="protein sequence ID" value="QDS68042.1"/>
    <property type="molecule type" value="Genomic_DNA"/>
</dbReference>
<evidence type="ECO:0000313" key="3">
    <source>
        <dbReference type="Proteomes" id="UP000316270"/>
    </source>
</evidence>
<dbReference type="AlphaFoldDB" id="A0A517KXC9"/>
<reference evidence="2 3" key="1">
    <citation type="submission" date="2019-07" db="EMBL/GenBank/DDBJ databases">
        <title>Finished genome of Venturia effusa.</title>
        <authorList>
            <person name="Young C.A."/>
            <person name="Cox M.P."/>
            <person name="Ganley A.R.D."/>
            <person name="David W.J."/>
        </authorList>
    </citation>
    <scope>NUCLEOTIDE SEQUENCE [LARGE SCALE GENOMIC DNA]</scope>
    <source>
        <strain evidence="3">albino</strain>
    </source>
</reference>
<organism evidence="2 3">
    <name type="scientific">Venturia effusa</name>
    <dbReference type="NCBI Taxonomy" id="50376"/>
    <lineage>
        <taxon>Eukaryota</taxon>
        <taxon>Fungi</taxon>
        <taxon>Dikarya</taxon>
        <taxon>Ascomycota</taxon>
        <taxon>Pezizomycotina</taxon>
        <taxon>Dothideomycetes</taxon>
        <taxon>Pleosporomycetidae</taxon>
        <taxon>Venturiales</taxon>
        <taxon>Venturiaceae</taxon>
        <taxon>Venturia</taxon>
    </lineage>
</organism>
<dbReference type="Pfam" id="PF06985">
    <property type="entry name" value="HET"/>
    <property type="match status" value="1"/>
</dbReference>
<dbReference type="Proteomes" id="UP000316270">
    <property type="component" value="Chromosome 1"/>
</dbReference>
<feature type="domain" description="Heterokaryon incompatibility" evidence="1">
    <location>
        <begin position="73"/>
        <end position="278"/>
    </location>
</feature>
<name>A0A517KXC9_9PEZI</name>
<dbReference type="InterPro" id="IPR052895">
    <property type="entry name" value="HetReg/Transcr_Mod"/>
</dbReference>
<protein>
    <recommendedName>
        <fullName evidence="1">Heterokaryon incompatibility domain-containing protein</fullName>
    </recommendedName>
</protein>
<gene>
    <name evidence="2" type="ORF">FKW77_009687</name>
</gene>
<dbReference type="PANTHER" id="PTHR24148:SF82">
    <property type="entry name" value="HETEROKARYON INCOMPATIBILITY DOMAIN-CONTAINING PROTEIN"/>
    <property type="match status" value="1"/>
</dbReference>
<dbReference type="InterPro" id="IPR010730">
    <property type="entry name" value="HET"/>
</dbReference>
<keyword evidence="3" id="KW-1185">Reference proteome</keyword>
<dbReference type="PANTHER" id="PTHR24148">
    <property type="entry name" value="ANKYRIN REPEAT DOMAIN-CONTAINING PROTEIN 39 HOMOLOG-RELATED"/>
    <property type="match status" value="1"/>
</dbReference>
<dbReference type="STRING" id="50376.A0A517KXC9"/>
<proteinExistence type="predicted"/>
<accession>A0A517KXC9</accession>
<dbReference type="OrthoDB" id="3557394at2759"/>
<evidence type="ECO:0000259" key="1">
    <source>
        <dbReference type="Pfam" id="PF06985"/>
    </source>
</evidence>
<sequence length="855" mass="96507">MATLRCLTNSDRGFESVADPTVPPAAVTSPNPVYSQSLTEGRTIRLIILHPGTWNDEIECTIFQSSLGEDLYYEALSYVWGSPVNPVGIILNNGRHQPHVTTITRNLHFALRRLRYRGCSRTLWVDALCINQLDNKERTHQVAIMDLIYSFAKQVVIPLGEVEDLAFSSPWDDPTANQADQLNITFGFDESDRFMLKHSRVLNEAIRTKGSERRTRHADPAADVFCLLRLLAEAHDFSGFLGDDTSSASITRRLESSFEFMRQVLRSKWWSRIWVVQEAVVPARLSVTYGSCTAPWPMFTAAASHLRAGTSILGTRHLAQGYRKVLDHYSRTVLDLENLREQWRSGKRMDLLTLMNQFSNRAASDDRDKIFALRGLATDSNLIAADYSTSVAETYKEVALRMIDASMSLNVVIGTVGTKIRMDLPSWTPDWSSSYNTVNSMWSRSTSLYDASKGIAAVLQDFNMKCPSQTPERHAQLSRMIEDGMAFAPVQPCAGGAIRLPRYKVGTIKWVGEPYLCDEDRLSTMRSWWLSVSREPAYSESPANRDRFLRTICADVFYTDAKTEGRQPRRMNDSDLKRPFPLYRGIQKSVEEELDAEAELSIRFAATRRRFFLTDNGTMGLAPLDTRARDLIFILPGGRTPFVLRKGRLMDRPAEAQRLSVFDGHSDEFVLYYRSTSRIASYSMVGDCYAHGFMDGEAIIDCKPEARVSLPSLTAWVSSVSFQNGQSYEEEEVLKCHEVRKMVEDFIVSGRSPESYGHSCMRFLYSQIPHHFPYDTLGAIWNELGTAKIYLLELGTTRFQAEREAGKASSVEGTKVEAGARARVAAMERSDFSYRARAKRSVHVGKALGRKSMGR</sequence>